<evidence type="ECO:0000313" key="1">
    <source>
        <dbReference type="EMBL" id="GLQ19674.1"/>
    </source>
</evidence>
<dbReference type="Proteomes" id="UP001161390">
    <property type="component" value="Unassembled WGS sequence"/>
</dbReference>
<evidence type="ECO:0000313" key="2">
    <source>
        <dbReference type="Proteomes" id="UP001161390"/>
    </source>
</evidence>
<keyword evidence="2" id="KW-1185">Reference proteome</keyword>
<reference evidence="1" key="1">
    <citation type="journal article" date="2014" name="Int. J. Syst. Evol. Microbiol.">
        <title>Complete genome of a new Firmicutes species belonging to the dominant human colonic microbiota ('Ruminococcus bicirculans') reveals two chromosomes and a selective capacity to utilize plant glucans.</title>
        <authorList>
            <consortium name="NISC Comparative Sequencing Program"/>
            <person name="Wegmann U."/>
            <person name="Louis P."/>
            <person name="Goesmann A."/>
            <person name="Henrissat B."/>
            <person name="Duncan S.H."/>
            <person name="Flint H.J."/>
        </authorList>
    </citation>
    <scope>NUCLEOTIDE SEQUENCE</scope>
    <source>
        <strain evidence="1">NBRC 108216</strain>
    </source>
</reference>
<accession>A0ABQ5UXL9</accession>
<name>A0ABQ5UXL9_9PROT</name>
<dbReference type="RefSeq" id="WP_284369520.1">
    <property type="nucleotide sequence ID" value="NZ_BSNJ01000001.1"/>
</dbReference>
<comment type="caution">
    <text evidence="1">The sequence shown here is derived from an EMBL/GenBank/DDBJ whole genome shotgun (WGS) entry which is preliminary data.</text>
</comment>
<dbReference type="Pfam" id="PF07310">
    <property type="entry name" value="PAS_5"/>
    <property type="match status" value="1"/>
</dbReference>
<sequence length="169" mass="19391">MLKGNALRHQMVLPQQQAIYDYWRRQCQGGRLPTRADIEPAEISAQLPMITLTECRDGEAGRRYLFRLAGTGFWRFYGDEIQGLHVDELPIGCRADYWHRVLDMVVDQKRPFHGVTKPNTPMGSHLAQFWLRLPLSEDGVTVTTILGYDHICPLETAVQPQPTQKKLYA</sequence>
<reference evidence="1" key="2">
    <citation type="submission" date="2023-01" db="EMBL/GenBank/DDBJ databases">
        <title>Draft genome sequence of Algimonas porphyrae strain NBRC 108216.</title>
        <authorList>
            <person name="Sun Q."/>
            <person name="Mori K."/>
        </authorList>
    </citation>
    <scope>NUCLEOTIDE SEQUENCE</scope>
    <source>
        <strain evidence="1">NBRC 108216</strain>
    </source>
</reference>
<dbReference type="InterPro" id="IPR009922">
    <property type="entry name" value="DUF1457"/>
</dbReference>
<protein>
    <submittedName>
        <fullName evidence="1">PAS domain-containing protein</fullName>
    </submittedName>
</protein>
<gene>
    <name evidence="1" type="primary">mopJ</name>
    <name evidence="1" type="ORF">GCM10007854_06290</name>
</gene>
<organism evidence="1 2">
    <name type="scientific">Algimonas porphyrae</name>
    <dbReference type="NCBI Taxonomy" id="1128113"/>
    <lineage>
        <taxon>Bacteria</taxon>
        <taxon>Pseudomonadati</taxon>
        <taxon>Pseudomonadota</taxon>
        <taxon>Alphaproteobacteria</taxon>
        <taxon>Maricaulales</taxon>
        <taxon>Robiginitomaculaceae</taxon>
        <taxon>Algimonas</taxon>
    </lineage>
</organism>
<proteinExistence type="predicted"/>
<dbReference type="EMBL" id="BSNJ01000001">
    <property type="protein sequence ID" value="GLQ19674.1"/>
    <property type="molecule type" value="Genomic_DNA"/>
</dbReference>